<proteinExistence type="inferred from homology"/>
<dbReference type="InterPro" id="IPR035911">
    <property type="entry name" value="MurE/MurF_N"/>
</dbReference>
<feature type="domain" description="Mur ligase central" evidence="14">
    <location>
        <begin position="109"/>
        <end position="310"/>
    </location>
</feature>
<feature type="domain" description="Mur ligase N-terminal catalytic" evidence="12">
    <location>
        <begin position="33"/>
        <end position="81"/>
    </location>
</feature>
<evidence type="ECO:0000313" key="15">
    <source>
        <dbReference type="EMBL" id="MBR7835628.1"/>
    </source>
</evidence>
<dbReference type="PANTHER" id="PTHR43024:SF1">
    <property type="entry name" value="UDP-N-ACETYLMURAMOYL-TRIPEPTIDE--D-ALANYL-D-ALANINE LIGASE"/>
    <property type="match status" value="1"/>
</dbReference>
<dbReference type="InterPro" id="IPR036565">
    <property type="entry name" value="Mur-like_cat_sf"/>
</dbReference>
<comment type="catalytic activity">
    <reaction evidence="10 11">
        <text>D-alanyl-D-alanine + UDP-N-acetyl-alpha-D-muramoyl-L-alanyl-gamma-D-glutamyl-meso-2,6-diaminopimelate + ATP = UDP-N-acetyl-alpha-D-muramoyl-L-alanyl-gamma-D-glutamyl-meso-2,6-diaminopimeloyl-D-alanyl-D-alanine + ADP + phosphate + H(+)</text>
        <dbReference type="Rhea" id="RHEA:28374"/>
        <dbReference type="ChEBI" id="CHEBI:15378"/>
        <dbReference type="ChEBI" id="CHEBI:30616"/>
        <dbReference type="ChEBI" id="CHEBI:43474"/>
        <dbReference type="ChEBI" id="CHEBI:57822"/>
        <dbReference type="ChEBI" id="CHEBI:61386"/>
        <dbReference type="ChEBI" id="CHEBI:83905"/>
        <dbReference type="ChEBI" id="CHEBI:456216"/>
        <dbReference type="EC" id="6.3.2.10"/>
    </reaction>
</comment>
<evidence type="ECO:0000256" key="4">
    <source>
        <dbReference type="ARBA" id="ARBA00022741"/>
    </source>
</evidence>
<evidence type="ECO:0000256" key="11">
    <source>
        <dbReference type="RuleBase" id="RU004136"/>
    </source>
</evidence>
<gene>
    <name evidence="10 15" type="primary">murF</name>
    <name evidence="15" type="ORF">KDL01_20300</name>
</gene>
<dbReference type="GO" id="GO:0005737">
    <property type="term" value="C:cytoplasm"/>
    <property type="evidence" value="ECO:0007669"/>
    <property type="project" value="UniProtKB-SubCell"/>
</dbReference>
<dbReference type="GO" id="GO:0005524">
    <property type="term" value="F:ATP binding"/>
    <property type="evidence" value="ECO:0007669"/>
    <property type="project" value="UniProtKB-UniRule"/>
</dbReference>
<dbReference type="PANTHER" id="PTHR43024">
    <property type="entry name" value="UDP-N-ACETYLMURAMOYL-TRIPEPTIDE--D-ALANYL-D-ALANINE LIGASE"/>
    <property type="match status" value="1"/>
</dbReference>
<dbReference type="SUPFAM" id="SSF53244">
    <property type="entry name" value="MurD-like peptide ligases, peptide-binding domain"/>
    <property type="match status" value="1"/>
</dbReference>
<comment type="subcellular location">
    <subcellularLocation>
        <location evidence="10 11">Cytoplasm</location>
    </subcellularLocation>
</comment>
<evidence type="ECO:0000259" key="12">
    <source>
        <dbReference type="Pfam" id="PF01225"/>
    </source>
</evidence>
<keyword evidence="4 10" id="KW-0547">Nucleotide-binding</keyword>
<comment type="caution">
    <text evidence="15">The sequence shown here is derived from an EMBL/GenBank/DDBJ whole genome shotgun (WGS) entry which is preliminary data.</text>
</comment>
<keyword evidence="9 10" id="KW-0961">Cell wall biogenesis/degradation</keyword>
<dbReference type="InterPro" id="IPR051046">
    <property type="entry name" value="MurCDEF_CellWall_CoF430Synth"/>
</dbReference>
<dbReference type="Gene3D" id="3.40.1390.10">
    <property type="entry name" value="MurE/MurF, N-terminal domain"/>
    <property type="match status" value="1"/>
</dbReference>
<keyword evidence="16" id="KW-1185">Reference proteome</keyword>
<comment type="function">
    <text evidence="10 11">Involved in cell wall formation. Catalyzes the final step in the synthesis of UDP-N-acetylmuramoyl-pentapeptide, the precursor of murein.</text>
</comment>
<keyword evidence="7 10" id="KW-0573">Peptidoglycan synthesis</keyword>
<keyword evidence="3 10" id="KW-0132">Cell division</keyword>
<dbReference type="InterPro" id="IPR005863">
    <property type="entry name" value="UDP-N-AcMur_synth"/>
</dbReference>
<dbReference type="RefSeq" id="WP_212530119.1">
    <property type="nucleotide sequence ID" value="NZ_JAGSOG010000103.1"/>
</dbReference>
<dbReference type="Pfam" id="PF08245">
    <property type="entry name" value="Mur_ligase_M"/>
    <property type="match status" value="1"/>
</dbReference>
<evidence type="ECO:0000256" key="1">
    <source>
        <dbReference type="ARBA" id="ARBA00022490"/>
    </source>
</evidence>
<evidence type="ECO:0000256" key="6">
    <source>
        <dbReference type="ARBA" id="ARBA00022960"/>
    </source>
</evidence>
<dbReference type="InterPro" id="IPR000713">
    <property type="entry name" value="Mur_ligase_N"/>
</dbReference>
<evidence type="ECO:0000259" key="13">
    <source>
        <dbReference type="Pfam" id="PF02875"/>
    </source>
</evidence>
<evidence type="ECO:0000313" key="16">
    <source>
        <dbReference type="Proteomes" id="UP000675781"/>
    </source>
</evidence>
<dbReference type="Gene3D" id="3.40.1190.10">
    <property type="entry name" value="Mur-like, catalytic domain"/>
    <property type="match status" value="1"/>
</dbReference>
<evidence type="ECO:0000256" key="10">
    <source>
        <dbReference type="HAMAP-Rule" id="MF_02019"/>
    </source>
</evidence>
<reference evidence="15" key="1">
    <citation type="submission" date="2021-04" db="EMBL/GenBank/DDBJ databases">
        <title>Genome based classification of Actinospica acidithermotolerans sp. nov., an actinobacterium isolated from an Indonesian hot spring.</title>
        <authorList>
            <person name="Kusuma A.B."/>
            <person name="Putra K.E."/>
            <person name="Nafisah S."/>
            <person name="Loh J."/>
            <person name="Nouioui I."/>
            <person name="Goodfellow M."/>
        </authorList>
    </citation>
    <scope>NUCLEOTIDE SEQUENCE</scope>
    <source>
        <strain evidence="15">CSCA 57</strain>
    </source>
</reference>
<dbReference type="SUPFAM" id="SSF63418">
    <property type="entry name" value="MurE/MurF N-terminal domain"/>
    <property type="match status" value="1"/>
</dbReference>
<dbReference type="Gene3D" id="3.90.190.20">
    <property type="entry name" value="Mur ligase, C-terminal domain"/>
    <property type="match status" value="1"/>
</dbReference>
<keyword evidence="8 10" id="KW-0131">Cell cycle</keyword>
<dbReference type="Pfam" id="PF02875">
    <property type="entry name" value="Mur_ligase_C"/>
    <property type="match status" value="1"/>
</dbReference>
<evidence type="ECO:0000256" key="9">
    <source>
        <dbReference type="ARBA" id="ARBA00023316"/>
    </source>
</evidence>
<dbReference type="Pfam" id="PF01225">
    <property type="entry name" value="Mur_ligase"/>
    <property type="match status" value="1"/>
</dbReference>
<dbReference type="Proteomes" id="UP000675781">
    <property type="component" value="Unassembled WGS sequence"/>
</dbReference>
<dbReference type="EMBL" id="JAGSOG010000103">
    <property type="protein sequence ID" value="MBR7835628.1"/>
    <property type="molecule type" value="Genomic_DNA"/>
</dbReference>
<organism evidence="15 16">
    <name type="scientific">Actinospica durhamensis</name>
    <dbReference type="NCBI Taxonomy" id="1508375"/>
    <lineage>
        <taxon>Bacteria</taxon>
        <taxon>Bacillati</taxon>
        <taxon>Actinomycetota</taxon>
        <taxon>Actinomycetes</taxon>
        <taxon>Catenulisporales</taxon>
        <taxon>Actinospicaceae</taxon>
        <taxon>Actinospica</taxon>
    </lineage>
</organism>
<dbReference type="EC" id="6.3.2.10" evidence="10 11"/>
<evidence type="ECO:0000256" key="8">
    <source>
        <dbReference type="ARBA" id="ARBA00023306"/>
    </source>
</evidence>
<dbReference type="AlphaFoldDB" id="A0A941ER42"/>
<dbReference type="SUPFAM" id="SSF53623">
    <property type="entry name" value="MurD-like peptide ligases, catalytic domain"/>
    <property type="match status" value="1"/>
</dbReference>
<keyword evidence="1 10" id="KW-0963">Cytoplasm</keyword>
<dbReference type="GO" id="GO:0051301">
    <property type="term" value="P:cell division"/>
    <property type="evidence" value="ECO:0007669"/>
    <property type="project" value="UniProtKB-KW"/>
</dbReference>
<sequence>MIALTLGELARIVDGELAVGTDPALTVTGPAFLDSRELVPGGLFAAFDGEQVDGHDYAAAAIEAGAAAMLGSRDVGVPAVLVADVEQALGRLAREVLARLPRTTVIALTGSSGKTSTKDLLGQVLAGHGPTVFTKGSFNNEKGLPLTVLRADEDTRFLVLEMGARGIGHIKFLCELAPPSVGLVLNVGTAHVGEFGSKEQTALAKGELVESLPADGLAVLNADDPLVAEMRSRTAAPVLTFGESDAARVRAEDVELDENGFAHFTLVLSAANAPLSPEKPDQADGASAPVALQVVGEHNVSNALAVAAVCIGMGMSVPDVAAGLSAARALSGGRMAVTTRPDGVVVIDDAYNANPESVRAGLKALAILAHSRPDARSWAVLGQMAELGDRSVEEHDAIGRLAVRLRIDRLVAVGAEAAMIHAGAGHEGSGGQDSALVADPDEAIALLREQLRPGDVVLVKASNSVGLRRVARALLEDPQ</sequence>
<dbReference type="InterPro" id="IPR013221">
    <property type="entry name" value="Mur_ligase_cen"/>
</dbReference>
<dbReference type="GO" id="GO:0071555">
    <property type="term" value="P:cell wall organization"/>
    <property type="evidence" value="ECO:0007669"/>
    <property type="project" value="UniProtKB-KW"/>
</dbReference>
<evidence type="ECO:0000259" key="14">
    <source>
        <dbReference type="Pfam" id="PF08245"/>
    </source>
</evidence>
<evidence type="ECO:0000256" key="5">
    <source>
        <dbReference type="ARBA" id="ARBA00022840"/>
    </source>
</evidence>
<protein>
    <recommendedName>
        <fullName evidence="10 11">UDP-N-acetylmuramoyl-tripeptide--D-alanyl-D-alanine ligase</fullName>
        <ecNumber evidence="10 11">6.3.2.10</ecNumber>
    </recommendedName>
    <alternativeName>
        <fullName evidence="10">D-alanyl-D-alanine-adding enzyme</fullName>
    </alternativeName>
</protein>
<evidence type="ECO:0000256" key="2">
    <source>
        <dbReference type="ARBA" id="ARBA00022598"/>
    </source>
</evidence>
<dbReference type="InterPro" id="IPR036615">
    <property type="entry name" value="Mur_ligase_C_dom_sf"/>
</dbReference>
<keyword evidence="5 10" id="KW-0067">ATP-binding</keyword>
<dbReference type="GO" id="GO:0009252">
    <property type="term" value="P:peptidoglycan biosynthetic process"/>
    <property type="evidence" value="ECO:0007669"/>
    <property type="project" value="UniProtKB-UniRule"/>
</dbReference>
<dbReference type="HAMAP" id="MF_02019">
    <property type="entry name" value="MurF"/>
    <property type="match status" value="1"/>
</dbReference>
<dbReference type="NCBIfam" id="TIGR01143">
    <property type="entry name" value="murF"/>
    <property type="match status" value="1"/>
</dbReference>
<feature type="domain" description="Mur ligase C-terminal" evidence="13">
    <location>
        <begin position="333"/>
        <end position="462"/>
    </location>
</feature>
<feature type="binding site" evidence="10">
    <location>
        <begin position="110"/>
        <end position="116"/>
    </location>
    <ligand>
        <name>ATP</name>
        <dbReference type="ChEBI" id="CHEBI:30616"/>
    </ligand>
</feature>
<accession>A0A941ER42</accession>
<evidence type="ECO:0000256" key="3">
    <source>
        <dbReference type="ARBA" id="ARBA00022618"/>
    </source>
</evidence>
<keyword evidence="2 10" id="KW-0436">Ligase</keyword>
<evidence type="ECO:0000256" key="7">
    <source>
        <dbReference type="ARBA" id="ARBA00022984"/>
    </source>
</evidence>
<keyword evidence="6 10" id="KW-0133">Cell shape</keyword>
<dbReference type="GO" id="GO:0008360">
    <property type="term" value="P:regulation of cell shape"/>
    <property type="evidence" value="ECO:0007669"/>
    <property type="project" value="UniProtKB-KW"/>
</dbReference>
<name>A0A941ER42_9ACTN</name>
<dbReference type="GO" id="GO:0047480">
    <property type="term" value="F:UDP-N-acetylmuramoyl-tripeptide-D-alanyl-D-alanine ligase activity"/>
    <property type="evidence" value="ECO:0007669"/>
    <property type="project" value="UniProtKB-UniRule"/>
</dbReference>
<dbReference type="InterPro" id="IPR004101">
    <property type="entry name" value="Mur_ligase_C"/>
</dbReference>
<comment type="similarity">
    <text evidence="10">Belongs to the MurCDEF family. MurF subfamily.</text>
</comment>
<comment type="pathway">
    <text evidence="10 11">Cell wall biogenesis; peptidoglycan biosynthesis.</text>
</comment>